<dbReference type="OrthoDB" id="212259at2"/>
<keyword evidence="2" id="KW-0812">Transmembrane</keyword>
<feature type="region of interest" description="Disordered" evidence="1">
    <location>
        <begin position="196"/>
        <end position="220"/>
    </location>
</feature>
<dbReference type="Pfam" id="PF07963">
    <property type="entry name" value="N_methyl"/>
    <property type="match status" value="1"/>
</dbReference>
<reference evidence="5" key="1">
    <citation type="submission" date="2019-08" db="EMBL/GenBank/DDBJ databases">
        <title>Limnoglobus roseus gen. nov., sp. nov., a novel freshwater planctomycete with a giant genome from the family Gemmataceae.</title>
        <authorList>
            <person name="Kulichevskaya I.S."/>
            <person name="Naumoff D.G."/>
            <person name="Miroshnikov K."/>
            <person name="Ivanova A."/>
            <person name="Philippov D.A."/>
            <person name="Hakobyan A."/>
            <person name="Rijpstra I.C."/>
            <person name="Sinninghe Damste J.S."/>
            <person name="Liesack W."/>
            <person name="Dedysh S.N."/>
        </authorList>
    </citation>
    <scope>NUCLEOTIDE SEQUENCE [LARGE SCALE GENOMIC DNA]</scope>
    <source>
        <strain evidence="5">PX52</strain>
    </source>
</reference>
<dbReference type="InterPro" id="IPR012902">
    <property type="entry name" value="N_methyl_site"/>
</dbReference>
<gene>
    <name evidence="4" type="ORF">PX52LOC_07352</name>
</gene>
<evidence type="ECO:0000256" key="1">
    <source>
        <dbReference type="SAM" id="MobiDB-lite"/>
    </source>
</evidence>
<organism evidence="4 5">
    <name type="scientific">Limnoglobus roseus</name>
    <dbReference type="NCBI Taxonomy" id="2598579"/>
    <lineage>
        <taxon>Bacteria</taxon>
        <taxon>Pseudomonadati</taxon>
        <taxon>Planctomycetota</taxon>
        <taxon>Planctomycetia</taxon>
        <taxon>Gemmatales</taxon>
        <taxon>Gemmataceae</taxon>
        <taxon>Limnoglobus</taxon>
    </lineage>
</organism>
<keyword evidence="2" id="KW-0472">Membrane</keyword>
<dbReference type="KEGG" id="lrs:PX52LOC_07352"/>
<dbReference type="Gene3D" id="3.30.700.10">
    <property type="entry name" value="Glycoprotein, Type 4 Pilin"/>
    <property type="match status" value="1"/>
</dbReference>
<feature type="transmembrane region" description="Helical" evidence="2">
    <location>
        <begin position="12"/>
        <end position="33"/>
    </location>
</feature>
<evidence type="ECO:0000259" key="3">
    <source>
        <dbReference type="Pfam" id="PF07596"/>
    </source>
</evidence>
<dbReference type="NCBIfam" id="TIGR02532">
    <property type="entry name" value="IV_pilin_GFxxxE"/>
    <property type="match status" value="1"/>
</dbReference>
<dbReference type="InterPro" id="IPR011453">
    <property type="entry name" value="DUF1559"/>
</dbReference>
<dbReference type="InterPro" id="IPR045584">
    <property type="entry name" value="Pilin-like"/>
</dbReference>
<dbReference type="EMBL" id="CP042425">
    <property type="protein sequence ID" value="QEL20260.1"/>
    <property type="molecule type" value="Genomic_DNA"/>
</dbReference>
<dbReference type="PANTHER" id="PTHR30093:SF2">
    <property type="entry name" value="TYPE II SECRETION SYSTEM PROTEIN H"/>
    <property type="match status" value="1"/>
</dbReference>
<evidence type="ECO:0000313" key="5">
    <source>
        <dbReference type="Proteomes" id="UP000324974"/>
    </source>
</evidence>
<accession>A0A5C1AMP9</accession>
<dbReference type="InterPro" id="IPR027558">
    <property type="entry name" value="Pre_pil_HX9DG_C"/>
</dbReference>
<dbReference type="Proteomes" id="UP000324974">
    <property type="component" value="Chromosome"/>
</dbReference>
<keyword evidence="2" id="KW-1133">Transmembrane helix</keyword>
<keyword evidence="5" id="KW-1185">Reference proteome</keyword>
<dbReference type="RefSeq" id="WP_149114575.1">
    <property type="nucleotide sequence ID" value="NZ_CP042425.1"/>
</dbReference>
<sequence>MARFVRRGAFTLIELLVVIAIIAILIGLLLPAVQKVREAAARMSCTNNLKQLGIALHSYEGINGKLPAWGYDFPSNPRAANPYGNQKQGFTAIVMICPYLEQGNLLTLINTQYSILDPLNLPPPAPGSTNPAGATPIKIFVCPSTPSGTELANYDSIMTGYFGNTGHRYSRTDYWPFKGFDDTLVTNTARCGNPLNGPTTNTKYAGALSPTNGTPGPKDGNSLVSISDGTSNTLFFTEIAGRGLNIYIKGKAIAATPTNATEYAAINPIPVTPTSGQGDPSMFARGSWADQGGVEYMRGYALNATNNSADASSGCSLINVVNHEAPYSFHTGGVNTLRCDGSVGFVRDSLTPSAWLAFITRNGGETTSLD</sequence>
<proteinExistence type="predicted"/>
<dbReference type="NCBIfam" id="TIGR04294">
    <property type="entry name" value="pre_pil_HX9DG"/>
    <property type="match status" value="1"/>
</dbReference>
<feature type="compositionally biased region" description="Polar residues" evidence="1">
    <location>
        <begin position="196"/>
        <end position="214"/>
    </location>
</feature>
<dbReference type="PANTHER" id="PTHR30093">
    <property type="entry name" value="GENERAL SECRETION PATHWAY PROTEIN G"/>
    <property type="match status" value="1"/>
</dbReference>
<dbReference type="AlphaFoldDB" id="A0A5C1AMP9"/>
<dbReference type="Pfam" id="PF07596">
    <property type="entry name" value="SBP_bac_10"/>
    <property type="match status" value="1"/>
</dbReference>
<evidence type="ECO:0000256" key="2">
    <source>
        <dbReference type="SAM" id="Phobius"/>
    </source>
</evidence>
<feature type="domain" description="DUF1559" evidence="3">
    <location>
        <begin position="34"/>
        <end position="350"/>
    </location>
</feature>
<protein>
    <recommendedName>
        <fullName evidence="3">DUF1559 domain-containing protein</fullName>
    </recommendedName>
</protein>
<evidence type="ECO:0000313" key="4">
    <source>
        <dbReference type="EMBL" id="QEL20260.1"/>
    </source>
</evidence>
<dbReference type="SUPFAM" id="SSF54523">
    <property type="entry name" value="Pili subunits"/>
    <property type="match status" value="1"/>
</dbReference>
<name>A0A5C1AMP9_9BACT</name>